<dbReference type="Proteomes" id="UP000279833">
    <property type="component" value="Unassembled WGS sequence"/>
</dbReference>
<evidence type="ECO:0000313" key="3">
    <source>
        <dbReference type="WBParaSite" id="SCUD_0002157601-mRNA-1"/>
    </source>
</evidence>
<reference evidence="1 2" key="2">
    <citation type="submission" date="2018-11" db="EMBL/GenBank/DDBJ databases">
        <authorList>
            <consortium name="Pathogen Informatics"/>
        </authorList>
    </citation>
    <scope>NUCLEOTIDE SEQUENCE [LARGE SCALE GENOMIC DNA]</scope>
    <source>
        <strain evidence="1">Dakar</strain>
        <strain evidence="2">Dakar, Senegal</strain>
    </source>
</reference>
<gene>
    <name evidence="1" type="ORF">SCUD_LOCUS21572</name>
</gene>
<proteinExistence type="predicted"/>
<dbReference type="STRING" id="6186.A0A183L2L9"/>
<name>A0A183L2L9_9TREM</name>
<keyword evidence="2" id="KW-1185">Reference proteome</keyword>
<dbReference type="AlphaFoldDB" id="A0A183L2L9"/>
<accession>A0A183L2L9</accession>
<reference evidence="3" key="1">
    <citation type="submission" date="2016-06" db="UniProtKB">
        <authorList>
            <consortium name="WormBaseParasite"/>
        </authorList>
    </citation>
    <scope>IDENTIFICATION</scope>
</reference>
<evidence type="ECO:0000313" key="1">
    <source>
        <dbReference type="EMBL" id="VDP75826.1"/>
    </source>
</evidence>
<evidence type="ECO:0000313" key="2">
    <source>
        <dbReference type="Proteomes" id="UP000279833"/>
    </source>
</evidence>
<sequence length="67" mass="7481">MSNSDTRNWGDDGVVGCYYQSSTNTVNIRAGYNDIAGKTTNFYNGPDEVSKLQFVIKFTNTHNLLNI</sequence>
<dbReference type="EMBL" id="UZAK01046838">
    <property type="protein sequence ID" value="VDP75826.1"/>
    <property type="molecule type" value="Genomic_DNA"/>
</dbReference>
<organism evidence="3">
    <name type="scientific">Schistosoma curassoni</name>
    <dbReference type="NCBI Taxonomy" id="6186"/>
    <lineage>
        <taxon>Eukaryota</taxon>
        <taxon>Metazoa</taxon>
        <taxon>Spiralia</taxon>
        <taxon>Lophotrochozoa</taxon>
        <taxon>Platyhelminthes</taxon>
        <taxon>Trematoda</taxon>
        <taxon>Digenea</taxon>
        <taxon>Strigeidida</taxon>
        <taxon>Schistosomatoidea</taxon>
        <taxon>Schistosomatidae</taxon>
        <taxon>Schistosoma</taxon>
    </lineage>
</organism>
<protein>
    <submittedName>
        <fullName evidence="3">Outer membrane protein</fullName>
    </submittedName>
</protein>
<dbReference type="WBParaSite" id="SCUD_0002157601-mRNA-1">
    <property type="protein sequence ID" value="SCUD_0002157601-mRNA-1"/>
    <property type="gene ID" value="SCUD_0002157601"/>
</dbReference>